<accession>A0A382RTL0</accession>
<feature type="transmembrane region" description="Helical" evidence="2">
    <location>
        <begin position="115"/>
        <end position="136"/>
    </location>
</feature>
<keyword evidence="2" id="KW-1133">Transmembrane helix</keyword>
<keyword evidence="2" id="KW-0812">Transmembrane</keyword>
<protein>
    <recommendedName>
        <fullName evidence="4">Zinc finger/thioredoxin putative domain-containing protein</fullName>
    </recommendedName>
</protein>
<name>A0A382RTL0_9ZZZZ</name>
<proteinExistence type="predicted"/>
<evidence type="ECO:0000313" key="3">
    <source>
        <dbReference type="EMBL" id="SVD00278.1"/>
    </source>
</evidence>
<gene>
    <name evidence="3" type="ORF">METZ01_LOCUS353132</name>
</gene>
<keyword evidence="2" id="KW-0472">Membrane</keyword>
<reference evidence="3" key="1">
    <citation type="submission" date="2018-05" db="EMBL/GenBank/DDBJ databases">
        <authorList>
            <person name="Lanie J.A."/>
            <person name="Ng W.-L."/>
            <person name="Kazmierczak K.M."/>
            <person name="Andrzejewski T.M."/>
            <person name="Davidsen T.M."/>
            <person name="Wayne K.J."/>
            <person name="Tettelin H."/>
            <person name="Glass J.I."/>
            <person name="Rusch D."/>
            <person name="Podicherti R."/>
            <person name="Tsui H.-C.T."/>
            <person name="Winkler M.E."/>
        </authorList>
    </citation>
    <scope>NUCLEOTIDE SEQUENCE</scope>
</reference>
<evidence type="ECO:0000256" key="1">
    <source>
        <dbReference type="SAM" id="MobiDB-lite"/>
    </source>
</evidence>
<evidence type="ECO:0008006" key="4">
    <source>
        <dbReference type="Google" id="ProtNLM"/>
    </source>
</evidence>
<evidence type="ECO:0000256" key="2">
    <source>
        <dbReference type="SAM" id="Phobius"/>
    </source>
</evidence>
<dbReference type="EMBL" id="UINC01123658">
    <property type="protein sequence ID" value="SVD00278.1"/>
    <property type="molecule type" value="Genomic_DNA"/>
</dbReference>
<organism evidence="3">
    <name type="scientific">marine metagenome</name>
    <dbReference type="NCBI Taxonomy" id="408172"/>
    <lineage>
        <taxon>unclassified sequences</taxon>
        <taxon>metagenomes</taxon>
        <taxon>ecological metagenomes</taxon>
    </lineage>
</organism>
<dbReference type="AlphaFoldDB" id="A0A382RTL0"/>
<feature type="region of interest" description="Disordered" evidence="1">
    <location>
        <begin position="32"/>
        <end position="67"/>
    </location>
</feature>
<sequence length="138" mass="14963">MPISFACNCGKRYKTPDDSAGKKLRCKNCGEAVRVPGGKPRKPSGSTPVPVKPAAPAPRSDEIGFADEDRPVAKEADLYQGPAPDEMEELNPAAVLYGTSDEKKTARKVTPQATFLPWAVILVVILVFWGAMKFYVIQ</sequence>